<dbReference type="InterPro" id="IPR038157">
    <property type="entry name" value="FeoA_core_dom"/>
</dbReference>
<dbReference type="InterPro" id="IPR007167">
    <property type="entry name" value="Fe-transptr_FeoA-like"/>
</dbReference>
<dbReference type="OMA" id="AINRKEC"/>
<dbReference type="EMBL" id="PPTY01000032">
    <property type="protein sequence ID" value="RDB82618.1"/>
    <property type="molecule type" value="Genomic_DNA"/>
</dbReference>
<evidence type="ECO:0000313" key="5">
    <source>
        <dbReference type="EMBL" id="RDB82618.1"/>
    </source>
</evidence>
<dbReference type="InterPro" id="IPR008988">
    <property type="entry name" value="Transcriptional_repressor_C"/>
</dbReference>
<name>A0A369N779_EGGLN</name>
<gene>
    <name evidence="6" type="ORF">C1853_02480</name>
    <name evidence="5" type="ORF">C1871_13200</name>
    <name evidence="4" type="ORF">C1872_11900</name>
    <name evidence="3" type="ORF">GO726_02625</name>
</gene>
<dbReference type="Proteomes" id="UP000253857">
    <property type="component" value="Unassembled WGS sequence"/>
</dbReference>
<evidence type="ECO:0000313" key="9">
    <source>
        <dbReference type="Proteomes" id="UP000253915"/>
    </source>
</evidence>
<evidence type="ECO:0000313" key="8">
    <source>
        <dbReference type="Proteomes" id="UP000253857"/>
    </source>
</evidence>
<proteinExistence type="predicted"/>
<dbReference type="Proteomes" id="UP000253915">
    <property type="component" value="Unassembled WGS sequence"/>
</dbReference>
<reference evidence="7 8" key="1">
    <citation type="journal article" date="2018" name="Elife">
        <title>Discovery and characterization of a prevalent human gut bacterial enzyme sufficient for the inactivation of a family of plant toxins.</title>
        <authorList>
            <person name="Koppel N."/>
            <person name="Bisanz J.E."/>
            <person name="Pandelia M.E."/>
            <person name="Turnbaugh P.J."/>
            <person name="Balskus E.P."/>
        </authorList>
    </citation>
    <scope>NUCLEOTIDE SEQUENCE [LARGE SCALE GENOMIC DNA]</scope>
    <source>
        <strain evidence="6 9">16A</strain>
        <strain evidence="5 8">FAA1-1-60AUCSF</strain>
        <strain evidence="4 7">MR1 #12</strain>
    </source>
</reference>
<evidence type="ECO:0000313" key="4">
    <source>
        <dbReference type="EMBL" id="RDB77154.1"/>
    </source>
</evidence>
<dbReference type="EMBL" id="WPOM01000004">
    <property type="protein sequence ID" value="MVN32070.1"/>
    <property type="molecule type" value="Genomic_DNA"/>
</dbReference>
<dbReference type="AlphaFoldDB" id="A0A369N779"/>
<dbReference type="EMBL" id="PPTX01000019">
    <property type="protein sequence ID" value="RDB77154.1"/>
    <property type="molecule type" value="Genomic_DNA"/>
</dbReference>
<evidence type="ECO:0000259" key="2">
    <source>
        <dbReference type="SMART" id="SM00899"/>
    </source>
</evidence>
<evidence type="ECO:0000313" key="7">
    <source>
        <dbReference type="Proteomes" id="UP000253752"/>
    </source>
</evidence>
<dbReference type="GeneID" id="69509773"/>
<evidence type="ECO:0000313" key="10">
    <source>
        <dbReference type="Proteomes" id="UP000436429"/>
    </source>
</evidence>
<dbReference type="SUPFAM" id="SSF50037">
    <property type="entry name" value="C-terminal domain of transcriptional repressors"/>
    <property type="match status" value="1"/>
</dbReference>
<sequence>MSKLSDAATGDVAVISGVEGDARFVGRVTSIGLTVGCEVQVLQNVRKRPVLVYGRDSVIAVDAEDCARIDVQVRS</sequence>
<protein>
    <submittedName>
        <fullName evidence="3">Ferrous iron transport protein A</fullName>
    </submittedName>
</protein>
<accession>A0A369N779</accession>
<evidence type="ECO:0000313" key="6">
    <source>
        <dbReference type="EMBL" id="RDC40981.1"/>
    </source>
</evidence>
<evidence type="ECO:0000313" key="3">
    <source>
        <dbReference type="EMBL" id="MVN32070.1"/>
    </source>
</evidence>
<dbReference type="GO" id="GO:0046914">
    <property type="term" value="F:transition metal ion binding"/>
    <property type="evidence" value="ECO:0007669"/>
    <property type="project" value="InterPro"/>
</dbReference>
<dbReference type="Pfam" id="PF04023">
    <property type="entry name" value="FeoA"/>
    <property type="match status" value="1"/>
</dbReference>
<comment type="caution">
    <text evidence="3">The sequence shown here is derived from an EMBL/GenBank/DDBJ whole genome shotgun (WGS) entry which is preliminary data.</text>
</comment>
<dbReference type="Proteomes" id="UP000436429">
    <property type="component" value="Unassembled WGS sequence"/>
</dbReference>
<dbReference type="SMART" id="SM00899">
    <property type="entry name" value="FeoA"/>
    <property type="match status" value="1"/>
</dbReference>
<keyword evidence="1" id="KW-0408">Iron</keyword>
<reference evidence="3 10" key="2">
    <citation type="submission" date="2019-11" db="EMBL/GenBank/DDBJ databases">
        <title>Whole genome shotgun sequencing (WGS) data from Adlercreutzia equolifaciens ResAG-91, Eggerthella lenta MRI-F36, MRI-F37, MRI-F40, ResAG-49, ResAG-88, ResAG-121, ResAG-145, and Gordonibacter sp. ResAG-5, ResAG-26, ResAG-43, ResAG-50, ResAG-59.</title>
        <authorList>
            <person name="Stoll D.A."/>
            <person name="Danylec N."/>
            <person name="Franz C.M.A.P."/>
            <person name="Huch M."/>
        </authorList>
    </citation>
    <scope>NUCLEOTIDE SEQUENCE [LARGE SCALE GENOMIC DNA]</scope>
    <source>
        <strain evidence="3 10">ResAG-88</strain>
    </source>
</reference>
<evidence type="ECO:0000256" key="1">
    <source>
        <dbReference type="ARBA" id="ARBA00023004"/>
    </source>
</evidence>
<dbReference type="Gene3D" id="2.30.30.90">
    <property type="match status" value="1"/>
</dbReference>
<dbReference type="RefSeq" id="WP_009305885.1">
    <property type="nucleotide sequence ID" value="NZ_AP025575.1"/>
</dbReference>
<dbReference type="Proteomes" id="UP000253752">
    <property type="component" value="Unassembled WGS sequence"/>
</dbReference>
<feature type="domain" description="Ferrous iron transporter FeoA-like" evidence="2">
    <location>
        <begin position="2"/>
        <end position="73"/>
    </location>
</feature>
<organism evidence="3 10">
    <name type="scientific">Eggerthella lenta</name>
    <name type="common">Eubacterium lentum</name>
    <dbReference type="NCBI Taxonomy" id="84112"/>
    <lineage>
        <taxon>Bacteria</taxon>
        <taxon>Bacillati</taxon>
        <taxon>Actinomycetota</taxon>
        <taxon>Coriobacteriia</taxon>
        <taxon>Eggerthellales</taxon>
        <taxon>Eggerthellaceae</taxon>
        <taxon>Eggerthella</taxon>
    </lineage>
</organism>
<dbReference type="EMBL" id="PPUQ01000002">
    <property type="protein sequence ID" value="RDC40981.1"/>
    <property type="molecule type" value="Genomic_DNA"/>
</dbReference>